<sequence>MVGHFSAIMIGITFTMMLMIAFLVVSNGSENMVAQDSFSAYRASKMPELDYYRDYDILRAEGNIAVIYPIFTQGAYDWGGIHDYYAGYCESCKSAKIPDSYEKTFSASGNGFRILEFLGYQVIDDIDVDKNPKILQQYDKIILLHNEFVTKTEFDAITSHPNVVYLYPNALSSQIIVDYEKNEITLIRGPGYPDDTISSGFDWTYDNTQFMKDWDCKFWEFYKVENGHMLNCYPETYLPDDGRDLLYALKNL</sequence>
<dbReference type="Proteomes" id="UP000655759">
    <property type="component" value="Unassembled WGS sequence"/>
</dbReference>
<evidence type="ECO:0000313" key="3">
    <source>
        <dbReference type="Proteomes" id="UP000655759"/>
    </source>
</evidence>
<keyword evidence="1" id="KW-0812">Transmembrane</keyword>
<name>A0A812F391_9ARCH</name>
<dbReference type="AlphaFoldDB" id="A0A812F391"/>
<comment type="caution">
    <text evidence="2">The sequence shown here is derived from an EMBL/GenBank/DDBJ whole genome shotgun (WGS) entry which is preliminary data.</text>
</comment>
<keyword evidence="1" id="KW-0472">Membrane</keyword>
<organism evidence="2 3">
    <name type="scientific">Candidatus Nitrosotenuis uzonensis</name>
    <dbReference type="NCBI Taxonomy" id="1407055"/>
    <lineage>
        <taxon>Archaea</taxon>
        <taxon>Nitrososphaerota</taxon>
        <taxon>Candidatus Nitrosotenuis</taxon>
    </lineage>
</organism>
<proteinExistence type="predicted"/>
<evidence type="ECO:0000313" key="2">
    <source>
        <dbReference type="EMBL" id="CAE6505099.1"/>
    </source>
</evidence>
<feature type="transmembrane region" description="Helical" evidence="1">
    <location>
        <begin position="6"/>
        <end position="25"/>
    </location>
</feature>
<accession>A0A812F391</accession>
<gene>
    <name evidence="2" type="ORF">NUZ5A_70001</name>
</gene>
<reference evidence="2" key="1">
    <citation type="submission" date="2021-02" db="EMBL/GenBank/DDBJ databases">
        <authorList>
            <person name="Han P."/>
        </authorList>
    </citation>
    <scope>NUCLEOTIDE SEQUENCE</scope>
    <source>
        <strain evidence="2">Candidatus Nitrosotenuis uzonensis 5A</strain>
    </source>
</reference>
<protein>
    <submittedName>
        <fullName evidence="2">Uncharacterized protein</fullName>
    </submittedName>
</protein>
<keyword evidence="1" id="KW-1133">Transmembrane helix</keyword>
<evidence type="ECO:0000256" key="1">
    <source>
        <dbReference type="SAM" id="Phobius"/>
    </source>
</evidence>
<dbReference type="EMBL" id="CAJNAQ010000007">
    <property type="protein sequence ID" value="CAE6505099.1"/>
    <property type="molecule type" value="Genomic_DNA"/>
</dbReference>